<dbReference type="InterPro" id="IPR036412">
    <property type="entry name" value="HAD-like_sf"/>
</dbReference>
<evidence type="ECO:0000313" key="1">
    <source>
        <dbReference type="EMBL" id="HIS32783.1"/>
    </source>
</evidence>
<dbReference type="Proteomes" id="UP000823935">
    <property type="component" value="Unassembled WGS sequence"/>
</dbReference>
<dbReference type="GO" id="GO:0000287">
    <property type="term" value="F:magnesium ion binding"/>
    <property type="evidence" value="ECO:0007669"/>
    <property type="project" value="TreeGrafter"/>
</dbReference>
<dbReference type="Pfam" id="PF08282">
    <property type="entry name" value="Hydrolase_3"/>
    <property type="match status" value="1"/>
</dbReference>
<dbReference type="SFLD" id="SFLDG01140">
    <property type="entry name" value="C2.B:_Phosphomannomutase_and_P"/>
    <property type="match status" value="1"/>
</dbReference>
<dbReference type="GO" id="GO:0016791">
    <property type="term" value="F:phosphatase activity"/>
    <property type="evidence" value="ECO:0007669"/>
    <property type="project" value="TreeGrafter"/>
</dbReference>
<gene>
    <name evidence="1" type="ORF">IAB44_14745</name>
</gene>
<accession>A0A9D1EVM0</accession>
<dbReference type="EMBL" id="DVIQ01000099">
    <property type="protein sequence ID" value="HIS32783.1"/>
    <property type="molecule type" value="Genomic_DNA"/>
</dbReference>
<dbReference type="NCBIfam" id="TIGR01484">
    <property type="entry name" value="HAD-SF-IIB"/>
    <property type="match status" value="1"/>
</dbReference>
<dbReference type="SFLD" id="SFLDS00003">
    <property type="entry name" value="Haloacid_Dehalogenase"/>
    <property type="match status" value="1"/>
</dbReference>
<dbReference type="SUPFAM" id="SSF56784">
    <property type="entry name" value="HAD-like"/>
    <property type="match status" value="1"/>
</dbReference>
<protein>
    <submittedName>
        <fullName evidence="1">HAD family phosphatase</fullName>
    </submittedName>
</protein>
<dbReference type="CDD" id="cd07516">
    <property type="entry name" value="HAD_Pase"/>
    <property type="match status" value="1"/>
</dbReference>
<name>A0A9D1EVM0_9FIRM</name>
<dbReference type="PANTHER" id="PTHR10000">
    <property type="entry name" value="PHOSPHOSERINE PHOSPHATASE"/>
    <property type="match status" value="1"/>
</dbReference>
<dbReference type="InterPro" id="IPR000150">
    <property type="entry name" value="Cof"/>
</dbReference>
<dbReference type="GO" id="GO:0005829">
    <property type="term" value="C:cytosol"/>
    <property type="evidence" value="ECO:0007669"/>
    <property type="project" value="TreeGrafter"/>
</dbReference>
<proteinExistence type="predicted"/>
<dbReference type="InterPro" id="IPR006379">
    <property type="entry name" value="HAD-SF_hydro_IIB"/>
</dbReference>
<evidence type="ECO:0000313" key="2">
    <source>
        <dbReference type="Proteomes" id="UP000823935"/>
    </source>
</evidence>
<sequence length="267" mass="29711">MILFTDLDGTLLNDEKKLSAKNTEAIRQALKRGHQIVICTGRPLASGKILARELGLDTRGCYCIAFNGGEIYDMYRGESIYKRTIPMDFVRYLFDEAKRHGLHCQTYDDASILTESENVDLDFYAARTNIPYRLVKDVTAVLPGDPVKVIVINASDHERLVRFQEDTEEWCKGRVDRIFSCAEYLEHMAPGVSKGDAVLRLCRHLSIPVSQAIAAGDAPNDLSMIRAAGIGAAMANADAQVKAQADYVTKHDNNHDGVAEIIETFMR</sequence>
<reference evidence="1" key="2">
    <citation type="journal article" date="2021" name="PeerJ">
        <title>Extensive microbial diversity within the chicken gut microbiome revealed by metagenomics and culture.</title>
        <authorList>
            <person name="Gilroy R."/>
            <person name="Ravi A."/>
            <person name="Getino M."/>
            <person name="Pursley I."/>
            <person name="Horton D.L."/>
            <person name="Alikhan N.F."/>
            <person name="Baker D."/>
            <person name="Gharbi K."/>
            <person name="Hall N."/>
            <person name="Watson M."/>
            <person name="Adriaenssens E.M."/>
            <person name="Foster-Nyarko E."/>
            <person name="Jarju S."/>
            <person name="Secka A."/>
            <person name="Antonio M."/>
            <person name="Oren A."/>
            <person name="Chaudhuri R.R."/>
            <person name="La Ragione R."/>
            <person name="Hildebrand F."/>
            <person name="Pallen M.J."/>
        </authorList>
    </citation>
    <scope>NUCLEOTIDE SEQUENCE</scope>
    <source>
        <strain evidence="1">CHK190-19873</strain>
    </source>
</reference>
<dbReference type="PANTHER" id="PTHR10000:SF8">
    <property type="entry name" value="HAD SUPERFAMILY HYDROLASE-LIKE, TYPE 3"/>
    <property type="match status" value="1"/>
</dbReference>
<dbReference type="NCBIfam" id="TIGR00099">
    <property type="entry name" value="Cof-subfamily"/>
    <property type="match status" value="1"/>
</dbReference>
<dbReference type="Gene3D" id="3.40.50.1000">
    <property type="entry name" value="HAD superfamily/HAD-like"/>
    <property type="match status" value="1"/>
</dbReference>
<organism evidence="1 2">
    <name type="scientific">Candidatus Limivivens intestinipullorum</name>
    <dbReference type="NCBI Taxonomy" id="2840858"/>
    <lineage>
        <taxon>Bacteria</taxon>
        <taxon>Bacillati</taxon>
        <taxon>Bacillota</taxon>
        <taxon>Clostridia</taxon>
        <taxon>Lachnospirales</taxon>
        <taxon>Lachnospiraceae</taxon>
        <taxon>Lachnospiraceae incertae sedis</taxon>
        <taxon>Candidatus Limivivens</taxon>
    </lineage>
</organism>
<comment type="caution">
    <text evidence="1">The sequence shown here is derived from an EMBL/GenBank/DDBJ whole genome shotgun (WGS) entry which is preliminary data.</text>
</comment>
<dbReference type="PROSITE" id="PS01228">
    <property type="entry name" value="COF_1"/>
    <property type="match status" value="1"/>
</dbReference>
<reference evidence="1" key="1">
    <citation type="submission" date="2020-10" db="EMBL/GenBank/DDBJ databases">
        <authorList>
            <person name="Gilroy R."/>
        </authorList>
    </citation>
    <scope>NUCLEOTIDE SEQUENCE</scope>
    <source>
        <strain evidence="1">CHK190-19873</strain>
    </source>
</reference>
<dbReference type="AlphaFoldDB" id="A0A9D1EVM0"/>
<dbReference type="InterPro" id="IPR023214">
    <property type="entry name" value="HAD_sf"/>
</dbReference>
<dbReference type="Gene3D" id="3.30.1240.10">
    <property type="match status" value="1"/>
</dbReference>